<dbReference type="AlphaFoldDB" id="A0A8J2VPJ7"/>
<organism evidence="1 2">
    <name type="scientific">Danaus chrysippus</name>
    <name type="common">African queen</name>
    <dbReference type="NCBI Taxonomy" id="151541"/>
    <lineage>
        <taxon>Eukaryota</taxon>
        <taxon>Metazoa</taxon>
        <taxon>Ecdysozoa</taxon>
        <taxon>Arthropoda</taxon>
        <taxon>Hexapoda</taxon>
        <taxon>Insecta</taxon>
        <taxon>Pterygota</taxon>
        <taxon>Neoptera</taxon>
        <taxon>Endopterygota</taxon>
        <taxon>Lepidoptera</taxon>
        <taxon>Glossata</taxon>
        <taxon>Ditrysia</taxon>
        <taxon>Papilionoidea</taxon>
        <taxon>Nymphalidae</taxon>
        <taxon>Danainae</taxon>
        <taxon>Danaini</taxon>
        <taxon>Danaina</taxon>
        <taxon>Danaus</taxon>
        <taxon>Anosia</taxon>
    </lineage>
</organism>
<evidence type="ECO:0000313" key="1">
    <source>
        <dbReference type="EMBL" id="CAG9559484.1"/>
    </source>
</evidence>
<accession>A0A8J2VPJ7</accession>
<keyword evidence="2" id="KW-1185">Reference proteome</keyword>
<comment type="caution">
    <text evidence="1">The sequence shown here is derived from an EMBL/GenBank/DDBJ whole genome shotgun (WGS) entry which is preliminary data.</text>
</comment>
<name>A0A8J2VPJ7_9NEOP</name>
<sequence>MAKDIMMLAPMFEQILEPILVEKITLYTEDNQIRINTLHSEEKNMNFHILTTYLAILANVCQKFDKDGGRVLDYKKWGHEDRKWTMALENI</sequence>
<dbReference type="EMBL" id="CAKASE010000044">
    <property type="protein sequence ID" value="CAG9559484.1"/>
    <property type="molecule type" value="Genomic_DNA"/>
</dbReference>
<gene>
    <name evidence="1" type="ORF">DCHRY22_LOCUS1349</name>
</gene>
<evidence type="ECO:0000313" key="2">
    <source>
        <dbReference type="Proteomes" id="UP000789524"/>
    </source>
</evidence>
<reference evidence="1" key="1">
    <citation type="submission" date="2021-09" db="EMBL/GenBank/DDBJ databases">
        <authorList>
            <person name="Martin H S."/>
        </authorList>
    </citation>
    <scope>NUCLEOTIDE SEQUENCE</scope>
</reference>
<proteinExistence type="predicted"/>
<protein>
    <submittedName>
        <fullName evidence="1">(African queen) hypothetical protein</fullName>
    </submittedName>
</protein>
<dbReference type="Proteomes" id="UP000789524">
    <property type="component" value="Unassembled WGS sequence"/>
</dbReference>